<sequence>MERQKALLQELMTNVKDMLRNHRDGCSFFHDGYMPRFLHSNAGGGASNAQHHPSLLEQQEYLVPTSQPKPSSIVPVFDFYSGLPKKPSPFLQQTVARLKSCLYCLCKNSHTVKVESIHQYIESMKTAYLVDQRRRGDGNDPFLEADRRERARKEAAAKRAHPTLHLPSNSQPSTQGAGFVCKLGNFFQHQTAPQISTATAPAPAPSGNAFSLFNTPSVPSSSMSSSLFATPTTSAPVSTLFGSAATPSLFGSASQAFGASSSAPALGSASTPSLFGSTTPAFGTISTGGSLFSTPLPGTVAGSGTSFGPTSKPSRPKYRTVRR</sequence>
<protein>
    <submittedName>
        <fullName evidence="1">Uncharacterized protein</fullName>
    </submittedName>
</protein>
<reference evidence="1 2" key="1">
    <citation type="journal article" date="2024" name="Plant Biotechnol. J.">
        <title>Genome and CRISPR/Cas9 system of a widespread forest tree (Populus alba) in the world.</title>
        <authorList>
            <person name="Liu Y.J."/>
            <person name="Jiang P.F."/>
            <person name="Han X.M."/>
            <person name="Li X.Y."/>
            <person name="Wang H.M."/>
            <person name="Wang Y.J."/>
            <person name="Wang X.X."/>
            <person name="Zeng Q.Y."/>
        </authorList>
    </citation>
    <scope>NUCLEOTIDE SEQUENCE [LARGE SCALE GENOMIC DNA]</scope>
    <source>
        <strain evidence="2">cv. PAL-ZL1</strain>
    </source>
</reference>
<comment type="caution">
    <text evidence="1">The sequence shown here is derived from an EMBL/GenBank/DDBJ whole genome shotgun (WGS) entry which is preliminary data.</text>
</comment>
<gene>
    <name evidence="1" type="ORF">D5086_014737</name>
</gene>
<accession>A0ACC4BZ26</accession>
<dbReference type="Proteomes" id="UP000309997">
    <property type="component" value="Unassembled WGS sequence"/>
</dbReference>
<dbReference type="EMBL" id="RCHU02000007">
    <property type="protein sequence ID" value="KAL3583676.1"/>
    <property type="molecule type" value="Genomic_DNA"/>
</dbReference>
<keyword evidence="2" id="KW-1185">Reference proteome</keyword>
<evidence type="ECO:0000313" key="1">
    <source>
        <dbReference type="EMBL" id="KAL3583676.1"/>
    </source>
</evidence>
<proteinExistence type="predicted"/>
<name>A0ACC4BZ26_POPAL</name>
<organism evidence="1 2">
    <name type="scientific">Populus alba</name>
    <name type="common">White poplar</name>
    <dbReference type="NCBI Taxonomy" id="43335"/>
    <lineage>
        <taxon>Eukaryota</taxon>
        <taxon>Viridiplantae</taxon>
        <taxon>Streptophyta</taxon>
        <taxon>Embryophyta</taxon>
        <taxon>Tracheophyta</taxon>
        <taxon>Spermatophyta</taxon>
        <taxon>Magnoliopsida</taxon>
        <taxon>eudicotyledons</taxon>
        <taxon>Gunneridae</taxon>
        <taxon>Pentapetalae</taxon>
        <taxon>rosids</taxon>
        <taxon>fabids</taxon>
        <taxon>Malpighiales</taxon>
        <taxon>Salicaceae</taxon>
        <taxon>Saliceae</taxon>
        <taxon>Populus</taxon>
    </lineage>
</organism>
<evidence type="ECO:0000313" key="2">
    <source>
        <dbReference type="Proteomes" id="UP000309997"/>
    </source>
</evidence>